<feature type="active site" description="Nucleophile" evidence="7">
    <location>
        <position position="181"/>
    </location>
</feature>
<evidence type="ECO:0000256" key="1">
    <source>
        <dbReference type="ARBA" id="ARBA00004752"/>
    </source>
</evidence>
<evidence type="ECO:0000259" key="8">
    <source>
        <dbReference type="PROSITE" id="PS52029"/>
    </source>
</evidence>
<dbReference type="GO" id="GO:0009252">
    <property type="term" value="P:peptidoglycan biosynthetic process"/>
    <property type="evidence" value="ECO:0007669"/>
    <property type="project" value="UniProtKB-UniPathway"/>
</dbReference>
<evidence type="ECO:0000256" key="7">
    <source>
        <dbReference type="PROSITE-ProRule" id="PRU01373"/>
    </source>
</evidence>
<dbReference type="PANTHER" id="PTHR36699">
    <property type="entry name" value="LD-TRANSPEPTIDASE"/>
    <property type="match status" value="1"/>
</dbReference>
<dbReference type="UniPathway" id="UPA00219"/>
<dbReference type="BioCyc" id="AURANTIMONAS:SI859A1_01279-MONOMER"/>
<dbReference type="SUPFAM" id="SSF141523">
    <property type="entry name" value="L,D-transpeptidase catalytic domain-like"/>
    <property type="match status" value="1"/>
</dbReference>
<keyword evidence="4 7" id="KW-0133">Cell shape</keyword>
<evidence type="ECO:0000313" key="9">
    <source>
        <dbReference type="EMBL" id="EAS49926.1"/>
    </source>
</evidence>
<dbReference type="GO" id="GO:0071555">
    <property type="term" value="P:cell wall organization"/>
    <property type="evidence" value="ECO:0007669"/>
    <property type="project" value="UniProtKB-UniRule"/>
</dbReference>
<keyword evidence="6 7" id="KW-0961">Cell wall biogenesis/degradation</keyword>
<dbReference type="HOGENOM" id="CLU_032558_4_1_5"/>
<evidence type="ECO:0000313" key="10">
    <source>
        <dbReference type="Proteomes" id="UP000000321"/>
    </source>
</evidence>
<gene>
    <name evidence="9" type="ORF">SI859A1_01279</name>
</gene>
<keyword evidence="10" id="KW-1185">Reference proteome</keyword>
<dbReference type="GO" id="GO:0008360">
    <property type="term" value="P:regulation of cell shape"/>
    <property type="evidence" value="ECO:0007669"/>
    <property type="project" value="UniProtKB-UniRule"/>
</dbReference>
<dbReference type="PANTHER" id="PTHR36699:SF1">
    <property type="entry name" value="L,D-TRANSPEPTIDASE YAFK-RELATED"/>
    <property type="match status" value="1"/>
</dbReference>
<name>Q1YJ41_AURMS</name>
<dbReference type="GO" id="GO:0004180">
    <property type="term" value="F:carboxypeptidase activity"/>
    <property type="evidence" value="ECO:0007669"/>
    <property type="project" value="UniProtKB-ARBA"/>
</dbReference>
<evidence type="ECO:0000256" key="2">
    <source>
        <dbReference type="ARBA" id="ARBA00005992"/>
    </source>
</evidence>
<comment type="pathway">
    <text evidence="1 7">Cell wall biogenesis; peptidoglycan biosynthesis.</text>
</comment>
<evidence type="ECO:0000256" key="5">
    <source>
        <dbReference type="ARBA" id="ARBA00022984"/>
    </source>
</evidence>
<evidence type="ECO:0000256" key="6">
    <source>
        <dbReference type="ARBA" id="ARBA00023316"/>
    </source>
</evidence>
<dbReference type="GO" id="GO:0016740">
    <property type="term" value="F:transferase activity"/>
    <property type="evidence" value="ECO:0007669"/>
    <property type="project" value="UniProtKB-KW"/>
</dbReference>
<organism evidence="9 10">
    <name type="scientific">Aurantimonas manganoxydans (strain ATCC BAA-1229 / DSM 21871 / SI85-9A1)</name>
    <dbReference type="NCBI Taxonomy" id="287752"/>
    <lineage>
        <taxon>Bacteria</taxon>
        <taxon>Pseudomonadati</taxon>
        <taxon>Pseudomonadota</taxon>
        <taxon>Alphaproteobacteria</taxon>
        <taxon>Hyphomicrobiales</taxon>
        <taxon>Aurantimonadaceae</taxon>
        <taxon>Aurantimonas</taxon>
    </lineage>
</organism>
<comment type="caution">
    <text evidence="9">The sequence shown here is derived from an EMBL/GenBank/DDBJ whole genome shotgun (WGS) entry which is preliminary data.</text>
</comment>
<sequence>MRKLVHDPGRRRVVPNPAVERGATLNSYDLMPSLPYVARAMFTAITLLSIGGCVSITEDAYTDLAPATLAVAERTRPEGSILMRIFKEESELEVWRQGADGRYALHKTHPMCRWSGRLGPKTADGDRQAPEGFYQVTASLMNPNSKYHRSFNLGYPNQLERALGYTGDSLMVHGACSSAGCFAMTDNGVAEVYAEAQSAFRIGQSDFQVQSFPFRMTAEQMAKHQGDPNIEFWRNLKLGYDVFEVTRREPTVAACGGRYVFDARRVDGAAALEPTAACPAMNTRVDPRVSAKRHDDERVVQKLLVEGRAEMAMAYVDGGMHPKFRSLLARLGAEELARETSSTAVQISRPDAALVDPYQAGQ</sequence>
<reference evidence="9 10" key="1">
    <citation type="journal article" date="2008" name="Appl. Environ. Microbiol.">
        <title>Genomic insights into Mn(II) oxidation by the marine alphaproteobacterium Aurantimonas sp. strain SI85-9A1.</title>
        <authorList>
            <person name="Dick G.J."/>
            <person name="Podell S."/>
            <person name="Johnson H.A."/>
            <person name="Rivera-Espinoza Y."/>
            <person name="Bernier-Latmani R."/>
            <person name="McCarthy J.K."/>
            <person name="Torpey J.W."/>
            <person name="Clement B.G."/>
            <person name="Gaasterland T."/>
            <person name="Tebo B.M."/>
        </authorList>
    </citation>
    <scope>NUCLEOTIDE SEQUENCE [LARGE SCALE GENOMIC DNA]</scope>
    <source>
        <strain evidence="9 10">SI85-9A1</strain>
    </source>
</reference>
<proteinExistence type="inferred from homology"/>
<dbReference type="Pfam" id="PF03734">
    <property type="entry name" value="YkuD"/>
    <property type="match status" value="1"/>
</dbReference>
<dbReference type="PROSITE" id="PS52029">
    <property type="entry name" value="LD_TPASE"/>
    <property type="match status" value="1"/>
</dbReference>
<protein>
    <recommendedName>
        <fullName evidence="8">L,D-TPase catalytic domain-containing protein</fullName>
    </recommendedName>
</protein>
<dbReference type="EMBL" id="AAPJ01000003">
    <property type="protein sequence ID" value="EAS49926.1"/>
    <property type="molecule type" value="Genomic_DNA"/>
</dbReference>
<evidence type="ECO:0000256" key="4">
    <source>
        <dbReference type="ARBA" id="ARBA00022960"/>
    </source>
</evidence>
<feature type="domain" description="L,D-TPase catalytic" evidence="8">
    <location>
        <begin position="81"/>
        <end position="212"/>
    </location>
</feature>
<dbReference type="InterPro" id="IPR038063">
    <property type="entry name" value="Transpep_catalytic_dom"/>
</dbReference>
<dbReference type="CDD" id="cd16913">
    <property type="entry name" value="YkuD_like"/>
    <property type="match status" value="1"/>
</dbReference>
<evidence type="ECO:0000256" key="3">
    <source>
        <dbReference type="ARBA" id="ARBA00022679"/>
    </source>
</evidence>
<feature type="active site" description="Proton donor/acceptor" evidence="7">
    <location>
        <position position="173"/>
    </location>
</feature>
<comment type="similarity">
    <text evidence="2">Belongs to the YkuD family.</text>
</comment>
<keyword evidence="5 7" id="KW-0573">Peptidoglycan synthesis</keyword>
<dbReference type="Proteomes" id="UP000000321">
    <property type="component" value="Unassembled WGS sequence"/>
</dbReference>
<keyword evidence="3" id="KW-0808">Transferase</keyword>
<accession>Q1YJ41</accession>
<dbReference type="InterPro" id="IPR005490">
    <property type="entry name" value="LD_TPept_cat_dom"/>
</dbReference>
<dbReference type="AlphaFoldDB" id="Q1YJ41"/>